<dbReference type="Proteomes" id="UP000184532">
    <property type="component" value="Unassembled WGS sequence"/>
</dbReference>
<organism evidence="1 2">
    <name type="scientific">Flagellimonas flava</name>
    <dbReference type="NCBI Taxonomy" id="570519"/>
    <lineage>
        <taxon>Bacteria</taxon>
        <taxon>Pseudomonadati</taxon>
        <taxon>Bacteroidota</taxon>
        <taxon>Flavobacteriia</taxon>
        <taxon>Flavobacteriales</taxon>
        <taxon>Flavobacteriaceae</taxon>
        <taxon>Flagellimonas</taxon>
    </lineage>
</organism>
<sequence>MEMLQQLHLAAQYLAAAGISFLDKKEDDSHTNLGFSITQNRLETWPLDTYDTKLCLNYEAFALEWSGKEVPSFPLHDKSHAQVLDWIASTAKEVGLTKSYHFHLHYDLPYSHDADTCYSLSGADAIGKLIQLRVLAQNSIDAFLRQEELSSEIRIWPHHFDTGAFSSLNDGSGKSVGLGMAIPDTVVNDLYFYISGYRGHNALNTWAFKSLTHGKWINDGFKGAVLPASGMNEKIVVQFFSEALNAYKS</sequence>
<dbReference type="AlphaFoldDB" id="A0A1M5N961"/>
<evidence type="ECO:0000313" key="2">
    <source>
        <dbReference type="Proteomes" id="UP000184532"/>
    </source>
</evidence>
<protein>
    <submittedName>
        <fullName evidence="1">Uncharacterized protein</fullName>
    </submittedName>
</protein>
<accession>A0A1M5N961</accession>
<reference evidence="2" key="1">
    <citation type="submission" date="2016-11" db="EMBL/GenBank/DDBJ databases">
        <authorList>
            <person name="Varghese N."/>
            <person name="Submissions S."/>
        </authorList>
    </citation>
    <scope>NUCLEOTIDE SEQUENCE [LARGE SCALE GENOMIC DNA]</scope>
    <source>
        <strain evidence="2">DSM 22638</strain>
    </source>
</reference>
<dbReference type="EMBL" id="FQWL01000004">
    <property type="protein sequence ID" value="SHG86037.1"/>
    <property type="molecule type" value="Genomic_DNA"/>
</dbReference>
<evidence type="ECO:0000313" key="1">
    <source>
        <dbReference type="EMBL" id="SHG86037.1"/>
    </source>
</evidence>
<proteinExistence type="predicted"/>
<gene>
    <name evidence="1" type="ORF">SAMN04488116_2727</name>
</gene>
<keyword evidence="2" id="KW-1185">Reference proteome</keyword>
<dbReference type="STRING" id="570519.SAMN04488116_2727"/>
<name>A0A1M5N961_9FLAO</name>